<keyword evidence="3" id="KW-0238">DNA-binding</keyword>
<evidence type="ECO:0000259" key="5">
    <source>
        <dbReference type="PROSITE" id="PS50931"/>
    </source>
</evidence>
<protein>
    <submittedName>
        <fullName evidence="6">LysR family transcriptional regulator</fullName>
    </submittedName>
</protein>
<keyword evidence="7" id="KW-1185">Reference proteome</keyword>
<dbReference type="GO" id="GO:0043565">
    <property type="term" value="F:sequence-specific DNA binding"/>
    <property type="evidence" value="ECO:0007669"/>
    <property type="project" value="TreeGrafter"/>
</dbReference>
<evidence type="ECO:0000313" key="7">
    <source>
        <dbReference type="Proteomes" id="UP001156690"/>
    </source>
</evidence>
<dbReference type="PROSITE" id="PS50931">
    <property type="entry name" value="HTH_LYSR"/>
    <property type="match status" value="1"/>
</dbReference>
<dbReference type="RefSeq" id="WP_126608630.1">
    <property type="nucleotide sequence ID" value="NZ_AP025145.1"/>
</dbReference>
<dbReference type="Pfam" id="PF00126">
    <property type="entry name" value="HTH_1"/>
    <property type="match status" value="1"/>
</dbReference>
<proteinExistence type="inferred from homology"/>
<comment type="caution">
    <text evidence="6">The sequence shown here is derived from an EMBL/GenBank/DDBJ whole genome shotgun (WGS) entry which is preliminary data.</text>
</comment>
<gene>
    <name evidence="6" type="ORF">GCM10007932_33410</name>
</gene>
<keyword evidence="4" id="KW-0804">Transcription</keyword>
<evidence type="ECO:0000256" key="2">
    <source>
        <dbReference type="ARBA" id="ARBA00023015"/>
    </source>
</evidence>
<dbReference type="InterPro" id="IPR036388">
    <property type="entry name" value="WH-like_DNA-bd_sf"/>
</dbReference>
<organism evidence="6 7">
    <name type="scientific">Vibrio penaeicida</name>
    <dbReference type="NCBI Taxonomy" id="104609"/>
    <lineage>
        <taxon>Bacteria</taxon>
        <taxon>Pseudomonadati</taxon>
        <taxon>Pseudomonadota</taxon>
        <taxon>Gammaproteobacteria</taxon>
        <taxon>Vibrionales</taxon>
        <taxon>Vibrionaceae</taxon>
        <taxon>Vibrio</taxon>
    </lineage>
</organism>
<feature type="domain" description="HTH lysR-type" evidence="5">
    <location>
        <begin position="3"/>
        <end position="60"/>
    </location>
</feature>
<dbReference type="AlphaFoldDB" id="A0AAV5NVG8"/>
<keyword evidence="2" id="KW-0805">Transcription regulation</keyword>
<dbReference type="InterPro" id="IPR036390">
    <property type="entry name" value="WH_DNA-bd_sf"/>
</dbReference>
<dbReference type="GO" id="GO:0003700">
    <property type="term" value="F:DNA-binding transcription factor activity"/>
    <property type="evidence" value="ECO:0007669"/>
    <property type="project" value="InterPro"/>
</dbReference>
<dbReference type="GO" id="GO:0006351">
    <property type="term" value="P:DNA-templated transcription"/>
    <property type="evidence" value="ECO:0007669"/>
    <property type="project" value="TreeGrafter"/>
</dbReference>
<comment type="similarity">
    <text evidence="1">Belongs to the LysR transcriptional regulatory family.</text>
</comment>
<sequence>MNINWQWVRHFLVVAEQGSLSKAAEALSLSQPTLTRQIQRLEKELGYALFERSTQGLELTENGVALLASAKRMSESADQFLRSAQGNSGVLKGAIRISVNELFGHFLLPKALVAFHESHPEIEFEVVISNEATNLSKRDADIAVRMFNHRQQDLVSRRLPSIPLGFYAHSAYIERHGLPMGIVDLAKHRLVGFDRMTSFIDEARQHGVELKLNDFCYRTDSLLQHWALLNQGAGIVATHKGLAKTSSELVQVLEALPISELPCHLVVHQDIQINTKVRTLLNFLGDWFESRGYQYDL</sequence>
<dbReference type="InterPro" id="IPR000847">
    <property type="entry name" value="LysR_HTH_N"/>
</dbReference>
<evidence type="ECO:0000256" key="3">
    <source>
        <dbReference type="ARBA" id="ARBA00023125"/>
    </source>
</evidence>
<dbReference type="PRINTS" id="PR00039">
    <property type="entry name" value="HTHLYSR"/>
</dbReference>
<dbReference type="FunFam" id="1.10.10.10:FF:000001">
    <property type="entry name" value="LysR family transcriptional regulator"/>
    <property type="match status" value="1"/>
</dbReference>
<accession>A0AAV5NVG8</accession>
<dbReference type="PANTHER" id="PTHR30537:SF3">
    <property type="entry name" value="TRANSCRIPTIONAL REGULATORY PROTEIN"/>
    <property type="match status" value="1"/>
</dbReference>
<dbReference type="Gene3D" id="1.10.10.10">
    <property type="entry name" value="Winged helix-like DNA-binding domain superfamily/Winged helix DNA-binding domain"/>
    <property type="match status" value="1"/>
</dbReference>
<evidence type="ECO:0000256" key="4">
    <source>
        <dbReference type="ARBA" id="ARBA00023163"/>
    </source>
</evidence>
<dbReference type="InterPro" id="IPR005119">
    <property type="entry name" value="LysR_subst-bd"/>
</dbReference>
<dbReference type="SUPFAM" id="SSF53850">
    <property type="entry name" value="Periplasmic binding protein-like II"/>
    <property type="match status" value="1"/>
</dbReference>
<dbReference type="Gene3D" id="3.40.190.290">
    <property type="match status" value="1"/>
</dbReference>
<dbReference type="SUPFAM" id="SSF46785">
    <property type="entry name" value="Winged helix' DNA-binding domain"/>
    <property type="match status" value="1"/>
</dbReference>
<evidence type="ECO:0000256" key="1">
    <source>
        <dbReference type="ARBA" id="ARBA00009437"/>
    </source>
</evidence>
<reference evidence="7" key="1">
    <citation type="journal article" date="2019" name="Int. J. Syst. Evol. Microbiol.">
        <title>The Global Catalogue of Microorganisms (GCM) 10K type strain sequencing project: providing services to taxonomists for standard genome sequencing and annotation.</title>
        <authorList>
            <consortium name="The Broad Institute Genomics Platform"/>
            <consortium name="The Broad Institute Genome Sequencing Center for Infectious Disease"/>
            <person name="Wu L."/>
            <person name="Ma J."/>
        </authorList>
    </citation>
    <scope>NUCLEOTIDE SEQUENCE [LARGE SCALE GENOMIC DNA]</scope>
    <source>
        <strain evidence="7">NBRC 15640</strain>
    </source>
</reference>
<dbReference type="EMBL" id="BSNX01000041">
    <property type="protein sequence ID" value="GLQ73981.1"/>
    <property type="molecule type" value="Genomic_DNA"/>
</dbReference>
<dbReference type="Pfam" id="PF03466">
    <property type="entry name" value="LysR_substrate"/>
    <property type="match status" value="1"/>
</dbReference>
<name>A0AAV5NVG8_9VIBR</name>
<evidence type="ECO:0000313" key="6">
    <source>
        <dbReference type="EMBL" id="GLQ73981.1"/>
    </source>
</evidence>
<dbReference type="InterPro" id="IPR058163">
    <property type="entry name" value="LysR-type_TF_proteobact-type"/>
</dbReference>
<dbReference type="Proteomes" id="UP001156690">
    <property type="component" value="Unassembled WGS sequence"/>
</dbReference>
<dbReference type="PANTHER" id="PTHR30537">
    <property type="entry name" value="HTH-TYPE TRANSCRIPTIONAL REGULATOR"/>
    <property type="match status" value="1"/>
</dbReference>